<evidence type="ECO:0000313" key="1">
    <source>
        <dbReference type="EMBL" id="TQD95505.1"/>
    </source>
</evidence>
<accession>A0A540M9T6</accession>
<reference evidence="1 2" key="1">
    <citation type="journal article" date="2019" name="G3 (Bethesda)">
        <title>Sequencing of a Wild Apple (Malus baccata) Genome Unravels the Differences Between Cultivated and Wild Apple Species Regarding Disease Resistance and Cold Tolerance.</title>
        <authorList>
            <person name="Chen X."/>
        </authorList>
    </citation>
    <scope>NUCLEOTIDE SEQUENCE [LARGE SCALE GENOMIC DNA]</scope>
    <source>
        <strain evidence="2">cv. Shandingzi</strain>
        <tissue evidence="1">Leaves</tissue>
    </source>
</reference>
<organism evidence="1 2">
    <name type="scientific">Malus baccata</name>
    <name type="common">Siberian crab apple</name>
    <name type="synonym">Pyrus baccata</name>
    <dbReference type="NCBI Taxonomy" id="106549"/>
    <lineage>
        <taxon>Eukaryota</taxon>
        <taxon>Viridiplantae</taxon>
        <taxon>Streptophyta</taxon>
        <taxon>Embryophyta</taxon>
        <taxon>Tracheophyta</taxon>
        <taxon>Spermatophyta</taxon>
        <taxon>Magnoliopsida</taxon>
        <taxon>eudicotyledons</taxon>
        <taxon>Gunneridae</taxon>
        <taxon>Pentapetalae</taxon>
        <taxon>rosids</taxon>
        <taxon>fabids</taxon>
        <taxon>Rosales</taxon>
        <taxon>Rosaceae</taxon>
        <taxon>Amygdaloideae</taxon>
        <taxon>Maleae</taxon>
        <taxon>Malus</taxon>
    </lineage>
</organism>
<proteinExistence type="predicted"/>
<dbReference type="EMBL" id="VIEB01000312">
    <property type="protein sequence ID" value="TQD95505.1"/>
    <property type="molecule type" value="Genomic_DNA"/>
</dbReference>
<sequence length="107" mass="11842">MVVDGELDRRDGEDEVERLTRIEETDCKFGDPAIGSGVEPSRLGKVIRPKIGSGFEAMHRQRIDLDPAEALEVRFGGNLEVSRELVSGELGTGIWLLAVIRFTYNLA</sequence>
<protein>
    <submittedName>
        <fullName evidence="1">Uncharacterized protein</fullName>
    </submittedName>
</protein>
<gene>
    <name evidence="1" type="ORF">C1H46_018861</name>
</gene>
<evidence type="ECO:0000313" key="2">
    <source>
        <dbReference type="Proteomes" id="UP000315295"/>
    </source>
</evidence>
<dbReference type="AlphaFoldDB" id="A0A540M9T6"/>
<dbReference type="Proteomes" id="UP000315295">
    <property type="component" value="Unassembled WGS sequence"/>
</dbReference>
<comment type="caution">
    <text evidence="1">The sequence shown here is derived from an EMBL/GenBank/DDBJ whole genome shotgun (WGS) entry which is preliminary data.</text>
</comment>
<keyword evidence="2" id="KW-1185">Reference proteome</keyword>
<name>A0A540M9T6_MALBA</name>